<feature type="transmembrane region" description="Helical" evidence="11">
    <location>
        <begin position="20"/>
        <end position="37"/>
    </location>
</feature>
<dbReference type="GO" id="GO:0031966">
    <property type="term" value="C:mitochondrial membrane"/>
    <property type="evidence" value="ECO:0007669"/>
    <property type="project" value="UniProtKB-SubCell"/>
</dbReference>
<evidence type="ECO:0000256" key="5">
    <source>
        <dbReference type="ARBA" id="ARBA00022737"/>
    </source>
</evidence>
<dbReference type="PROSITE" id="PS50920">
    <property type="entry name" value="SOLCAR"/>
    <property type="match status" value="3"/>
</dbReference>
<accession>F8P3E2</accession>
<keyword evidence="7" id="KW-0496">Mitochondrion</keyword>
<evidence type="ECO:0000256" key="9">
    <source>
        <dbReference type="PROSITE-ProRule" id="PRU00282"/>
    </source>
</evidence>
<dbReference type="AlphaFoldDB" id="F8P3E2"/>
<sequence length="323" mass="34726">MSSDQTSGKSKAEIHPTIDFVAGTVAGIAGIIVGYPFDTVKVRFQNPAISSKYHSTFNAFNTIVREERFLGLYKGVVSPLATCAFLNGLVFASYKLFMRGQLESETTVPTLTQITLAGAGSGIISSLITTPTELIKIKQQNTMTVDPANASARAIALRIYRQNGIRGLYRGITTTALRDCGYGAYFTAYEATCRYFASPVSTASSDHSSIFSEIESEMSSLSLPAFLAAGGVAGIAGWITTFPFDVVKTRIQSSDYTPSSSLAQGVDVAHHNPYRTTMSAFMNSYRAEGMSVFFRGLAPTLIRAIPVNMATFAVFESAVHVLS</sequence>
<evidence type="ECO:0000256" key="7">
    <source>
        <dbReference type="ARBA" id="ARBA00023128"/>
    </source>
</evidence>
<feature type="repeat" description="Solcar" evidence="9">
    <location>
        <begin position="109"/>
        <end position="195"/>
    </location>
</feature>
<feature type="repeat" description="Solcar" evidence="9">
    <location>
        <begin position="14"/>
        <end position="100"/>
    </location>
</feature>
<evidence type="ECO:0000256" key="6">
    <source>
        <dbReference type="ARBA" id="ARBA00022989"/>
    </source>
</evidence>
<dbReference type="OrthoDB" id="14252at2759"/>
<dbReference type="HOGENOM" id="CLU_015166_16_0_1"/>
<proteinExistence type="inferred from homology"/>
<dbReference type="GO" id="GO:0022857">
    <property type="term" value="F:transmembrane transporter activity"/>
    <property type="evidence" value="ECO:0007669"/>
    <property type="project" value="TreeGrafter"/>
</dbReference>
<dbReference type="InterPro" id="IPR050567">
    <property type="entry name" value="Mitochondrial_Carrier"/>
</dbReference>
<dbReference type="EMBL" id="GL945437">
    <property type="protein sequence ID" value="EGO22673.1"/>
    <property type="molecule type" value="Genomic_DNA"/>
</dbReference>
<keyword evidence="6 11" id="KW-1133">Transmembrane helix</keyword>
<dbReference type="PRINTS" id="PR00926">
    <property type="entry name" value="MITOCARRIER"/>
</dbReference>
<dbReference type="SUPFAM" id="SSF103506">
    <property type="entry name" value="Mitochondrial carrier"/>
    <property type="match status" value="1"/>
</dbReference>
<evidence type="ECO:0000256" key="3">
    <source>
        <dbReference type="ARBA" id="ARBA00022448"/>
    </source>
</evidence>
<reference evidence="12" key="1">
    <citation type="submission" date="2011-04" db="EMBL/GenBank/DDBJ databases">
        <title>Evolution of plant cell wall degrading machinery underlies the functional diversity of forest fungi.</title>
        <authorList>
            <consortium name="US DOE Joint Genome Institute (JGI-PGF)"/>
            <person name="Eastwood D.C."/>
            <person name="Floudas D."/>
            <person name="Binder M."/>
            <person name="Majcherczyk A."/>
            <person name="Schneider P."/>
            <person name="Aerts A."/>
            <person name="Asiegbu F.O."/>
            <person name="Baker S.E."/>
            <person name="Barry K."/>
            <person name="Bendiksby M."/>
            <person name="Blumentritt M."/>
            <person name="Coutinho P.M."/>
            <person name="Cullen D."/>
            <person name="Cullen D."/>
            <person name="Gathman A."/>
            <person name="Goodell B."/>
            <person name="Henrissat B."/>
            <person name="Ihrmark K."/>
            <person name="Kauserud H."/>
            <person name="Kohler A."/>
            <person name="LaButti K."/>
            <person name="Lapidus A."/>
            <person name="Lavin J.L."/>
            <person name="Lee Y.-H."/>
            <person name="Lindquist E."/>
            <person name="Lilly W."/>
            <person name="Lucas S."/>
            <person name="Morin E."/>
            <person name="Murat C."/>
            <person name="Oguiza J.A."/>
            <person name="Park J."/>
            <person name="Pisabarro A.G."/>
            <person name="Riley R."/>
            <person name="Rosling A."/>
            <person name="Salamov A."/>
            <person name="Schmidt O."/>
            <person name="Schmutz J."/>
            <person name="Skrede I."/>
            <person name="Stenlid J."/>
            <person name="Wiebenga A."/>
            <person name="Xie X."/>
            <person name="Kues U."/>
            <person name="Hibbett D.S."/>
            <person name="Hoffmeister D."/>
            <person name="Hogberg N."/>
            <person name="Martin F."/>
            <person name="Grigoriev I.V."/>
            <person name="Watkinson S.C."/>
        </authorList>
    </citation>
    <scope>NUCLEOTIDE SEQUENCE</scope>
    <source>
        <strain evidence="12">S7.9</strain>
    </source>
</reference>
<keyword evidence="4 9" id="KW-0812">Transmembrane</keyword>
<evidence type="ECO:0000313" key="12">
    <source>
        <dbReference type="EMBL" id="EGO22673.1"/>
    </source>
</evidence>
<evidence type="ECO:0000256" key="1">
    <source>
        <dbReference type="ARBA" id="ARBA00004225"/>
    </source>
</evidence>
<dbReference type="InterPro" id="IPR018108">
    <property type="entry name" value="MCP_transmembrane"/>
</dbReference>
<evidence type="ECO:0000256" key="2">
    <source>
        <dbReference type="ARBA" id="ARBA00006375"/>
    </source>
</evidence>
<gene>
    <name evidence="12" type="ORF">SERLADRAFT_473790</name>
</gene>
<dbReference type="RefSeq" id="XP_007321211.1">
    <property type="nucleotide sequence ID" value="XM_007321149.1"/>
</dbReference>
<organism>
    <name type="scientific">Serpula lacrymans var. lacrymans (strain S7.9)</name>
    <name type="common">Dry rot fungus</name>
    <dbReference type="NCBI Taxonomy" id="578457"/>
    <lineage>
        <taxon>Eukaryota</taxon>
        <taxon>Fungi</taxon>
        <taxon>Dikarya</taxon>
        <taxon>Basidiomycota</taxon>
        <taxon>Agaricomycotina</taxon>
        <taxon>Agaricomycetes</taxon>
        <taxon>Agaricomycetidae</taxon>
        <taxon>Boletales</taxon>
        <taxon>Coniophorineae</taxon>
        <taxon>Serpulaceae</taxon>
        <taxon>Serpula</taxon>
    </lineage>
</organism>
<comment type="similarity">
    <text evidence="2 10">Belongs to the mitochondrial carrier (TC 2.A.29) family.</text>
</comment>
<feature type="transmembrane region" description="Helical" evidence="11">
    <location>
        <begin position="76"/>
        <end position="97"/>
    </location>
</feature>
<keyword evidence="3 10" id="KW-0813">Transport</keyword>
<dbReference type="Pfam" id="PF00153">
    <property type="entry name" value="Mito_carr"/>
    <property type="match status" value="3"/>
</dbReference>
<dbReference type="KEGG" id="sla:SERLADRAFT_473790"/>
<evidence type="ECO:0000256" key="10">
    <source>
        <dbReference type="RuleBase" id="RU000488"/>
    </source>
</evidence>
<dbReference type="InterPro" id="IPR023395">
    <property type="entry name" value="MCP_dom_sf"/>
</dbReference>
<dbReference type="PANTHER" id="PTHR45624:SF10">
    <property type="entry name" value="SLC (SOLUTE CARRIER) HOMOLOG"/>
    <property type="match status" value="1"/>
</dbReference>
<evidence type="ECO:0000256" key="4">
    <source>
        <dbReference type="ARBA" id="ARBA00022692"/>
    </source>
</evidence>
<dbReference type="Gene3D" id="1.50.40.10">
    <property type="entry name" value="Mitochondrial carrier domain"/>
    <property type="match status" value="2"/>
</dbReference>
<protein>
    <recommendedName>
        <fullName evidence="13">Carnitine/acyl carnitine carrier</fullName>
    </recommendedName>
</protein>
<evidence type="ECO:0008006" key="13">
    <source>
        <dbReference type="Google" id="ProtNLM"/>
    </source>
</evidence>
<dbReference type="InterPro" id="IPR002067">
    <property type="entry name" value="MCP"/>
</dbReference>
<evidence type="ECO:0000256" key="8">
    <source>
        <dbReference type="ARBA" id="ARBA00023136"/>
    </source>
</evidence>
<dbReference type="PANTHER" id="PTHR45624">
    <property type="entry name" value="MITOCHONDRIAL BASIC AMINO ACIDS TRANSPORTER-RELATED"/>
    <property type="match status" value="1"/>
</dbReference>
<comment type="subcellular location">
    <subcellularLocation>
        <location evidence="1">Mitochondrion membrane</location>
        <topology evidence="1">Multi-pass membrane protein</topology>
    </subcellularLocation>
</comment>
<evidence type="ECO:0000256" key="11">
    <source>
        <dbReference type="SAM" id="Phobius"/>
    </source>
</evidence>
<keyword evidence="5" id="KW-0677">Repeat</keyword>
<dbReference type="Proteomes" id="UP000008064">
    <property type="component" value="Unassembled WGS sequence"/>
</dbReference>
<feature type="repeat" description="Solcar" evidence="9">
    <location>
        <begin position="221"/>
        <end position="321"/>
    </location>
</feature>
<dbReference type="GeneID" id="18820369"/>
<keyword evidence="8 9" id="KW-0472">Membrane</keyword>
<name>F8P3E2_SERL9</name>